<evidence type="ECO:0000256" key="1">
    <source>
        <dbReference type="SAM" id="MobiDB-lite"/>
    </source>
</evidence>
<proteinExistence type="predicted"/>
<reference evidence="2" key="1">
    <citation type="submission" date="2023-10" db="EMBL/GenBank/DDBJ databases">
        <authorList>
            <person name="Chen Y."/>
            <person name="Shah S."/>
            <person name="Dougan E. K."/>
            <person name="Thang M."/>
            <person name="Chan C."/>
        </authorList>
    </citation>
    <scope>NUCLEOTIDE SEQUENCE [LARGE SCALE GENOMIC DNA]</scope>
</reference>
<name>A0ABN9PEB6_9DINO</name>
<comment type="caution">
    <text evidence="2">The sequence shown here is derived from an EMBL/GenBank/DDBJ whole genome shotgun (WGS) entry which is preliminary data.</text>
</comment>
<evidence type="ECO:0000313" key="3">
    <source>
        <dbReference type="Proteomes" id="UP001189429"/>
    </source>
</evidence>
<accession>A0ABN9PEB6</accession>
<evidence type="ECO:0000313" key="2">
    <source>
        <dbReference type="EMBL" id="CAK0789566.1"/>
    </source>
</evidence>
<gene>
    <name evidence="2" type="ORF">PCOR1329_LOCUS1098</name>
</gene>
<dbReference type="Proteomes" id="UP001189429">
    <property type="component" value="Unassembled WGS sequence"/>
</dbReference>
<organism evidence="2 3">
    <name type="scientific">Prorocentrum cordatum</name>
    <dbReference type="NCBI Taxonomy" id="2364126"/>
    <lineage>
        <taxon>Eukaryota</taxon>
        <taxon>Sar</taxon>
        <taxon>Alveolata</taxon>
        <taxon>Dinophyceae</taxon>
        <taxon>Prorocentrales</taxon>
        <taxon>Prorocentraceae</taxon>
        <taxon>Prorocentrum</taxon>
    </lineage>
</organism>
<dbReference type="EMBL" id="CAUYUJ010000259">
    <property type="protein sequence ID" value="CAK0789566.1"/>
    <property type="molecule type" value="Genomic_DNA"/>
</dbReference>
<keyword evidence="3" id="KW-1185">Reference proteome</keyword>
<feature type="region of interest" description="Disordered" evidence="1">
    <location>
        <begin position="555"/>
        <end position="590"/>
    </location>
</feature>
<feature type="compositionally biased region" description="Basic and acidic residues" evidence="1">
    <location>
        <begin position="573"/>
        <end position="590"/>
    </location>
</feature>
<protein>
    <submittedName>
        <fullName evidence="2">Uncharacterized protein</fullName>
    </submittedName>
</protein>
<sequence length="726" mass="76402">MAEAALGSLYWQDHAFVQELAMVSETLLKQARAAVGEALAADPAAPVQGTISRTLEVQDRSDAEGGVGGVPALPIAAMLCDCDLEMDVEGLGPGALRMGGLGHCEGAAAAGPRPRAAAPTGTNREEGYRAIFAQSISTRGPGSEGGLDDLKDGGVIFPETHVGSSGSIEILQLMGMRVCKVVAASRSHFAATSPRRMAAEQSHVSWLRQLDSDWKVGPVDFWAGWFVNSIAEARAPAGILRACARGRARVLDSAVLSKSFPILRGASAWVKWAQEIAAEFEYIYEETQRQQRWGRARGTGAARGGGGPDELLGLSGGERGAPREMELGAAAKEGGEAWRSPPRRAQNAAACHFDDVAPRGPSSWRGSWARAVEQIELEGGRRDRWRGERLNSSPAASTLGAGVGADWGEPSRWRGSATPAAAACGAAKRKWTPALGEINAVGSAQRRQLGAEVAGVPVRRRALRACSSAARARQAAGSSVPGLARAPRTDVDLNTLHGWHIEDHSGPNIFLVDTEGWTRSAEIFRSHEQLPERKGLARGHNPCVVLLVMSAGGHRQEEHGQGLPESPVQLPPGDRDPRVDRDAGQQRREGLLAAPGAASRVARGRNATAVHNPGFPDGKIAPGLAAEGAVVMRLEARAMMEVTVGGYPSASDACDACFTSFTKQGVPPAGPVAPHCVCMSYPDGGEHTMFCATPVSAADFVAEKGGCRCKPRDMEAMGDTTCEPIS</sequence>